<comment type="caution">
    <text evidence="3">The sequence shown here is derived from an EMBL/GenBank/DDBJ whole genome shotgun (WGS) entry which is preliminary data.</text>
</comment>
<evidence type="ECO:0000313" key="3">
    <source>
        <dbReference type="EMBL" id="MDQ1104952.1"/>
    </source>
</evidence>
<dbReference type="GO" id="GO:0006099">
    <property type="term" value="P:tricarboxylic acid cycle"/>
    <property type="evidence" value="ECO:0007669"/>
    <property type="project" value="TreeGrafter"/>
</dbReference>
<proteinExistence type="inferred from homology"/>
<feature type="compositionally biased region" description="Gly residues" evidence="2">
    <location>
        <begin position="274"/>
        <end position="285"/>
    </location>
</feature>
<dbReference type="GO" id="GO:0005975">
    <property type="term" value="P:carbohydrate metabolic process"/>
    <property type="evidence" value="ECO:0007669"/>
    <property type="project" value="TreeGrafter"/>
</dbReference>
<comment type="similarity">
    <text evidence="1">Belongs to the citrate synthase family.</text>
</comment>
<evidence type="ECO:0000313" key="4">
    <source>
        <dbReference type="Proteomes" id="UP001239215"/>
    </source>
</evidence>
<dbReference type="SUPFAM" id="SSF48256">
    <property type="entry name" value="Citrate synthase"/>
    <property type="match status" value="1"/>
</dbReference>
<dbReference type="AlphaFoldDB" id="A0AAJ1U7R4"/>
<evidence type="ECO:0000256" key="2">
    <source>
        <dbReference type="SAM" id="MobiDB-lite"/>
    </source>
</evidence>
<evidence type="ECO:0000256" key="1">
    <source>
        <dbReference type="RuleBase" id="RU003406"/>
    </source>
</evidence>
<organism evidence="3 4">
    <name type="scientific">Nocardioides zeae</name>
    <dbReference type="NCBI Taxonomy" id="1457234"/>
    <lineage>
        <taxon>Bacteria</taxon>
        <taxon>Bacillati</taxon>
        <taxon>Actinomycetota</taxon>
        <taxon>Actinomycetes</taxon>
        <taxon>Propionibacteriales</taxon>
        <taxon>Nocardioidaceae</taxon>
        <taxon>Nocardioides</taxon>
    </lineage>
</organism>
<dbReference type="PROSITE" id="PS00480">
    <property type="entry name" value="CITRATE_SYNTHASE"/>
    <property type="match status" value="1"/>
</dbReference>
<keyword evidence="1" id="KW-0808">Transferase</keyword>
<accession>A0AAJ1U7R4</accession>
<dbReference type="EMBL" id="JAUTAN010000001">
    <property type="protein sequence ID" value="MDQ1104952.1"/>
    <property type="molecule type" value="Genomic_DNA"/>
</dbReference>
<dbReference type="InterPro" id="IPR016142">
    <property type="entry name" value="Citrate_synth-like_lrg_a-sub"/>
</dbReference>
<dbReference type="PANTHER" id="PTHR11739:SF23">
    <property type="entry name" value="CITRATE SYNTHASE 2-RELATED"/>
    <property type="match status" value="1"/>
</dbReference>
<dbReference type="NCBIfam" id="NF009005">
    <property type="entry name" value="PRK12350.1"/>
    <property type="match status" value="1"/>
</dbReference>
<dbReference type="InterPro" id="IPR002020">
    <property type="entry name" value="Citrate_synthase"/>
</dbReference>
<dbReference type="GO" id="GO:0046912">
    <property type="term" value="F:acyltransferase activity, acyl groups converted into alkyl on transfer"/>
    <property type="evidence" value="ECO:0007669"/>
    <property type="project" value="InterPro"/>
</dbReference>
<dbReference type="PANTHER" id="PTHR11739">
    <property type="entry name" value="CITRATE SYNTHASE"/>
    <property type="match status" value="1"/>
</dbReference>
<name>A0AAJ1U7R4_9ACTN</name>
<dbReference type="InterPro" id="IPR036969">
    <property type="entry name" value="Citrate_synthase_sf"/>
</dbReference>
<dbReference type="GO" id="GO:0005829">
    <property type="term" value="C:cytosol"/>
    <property type="evidence" value="ECO:0007669"/>
    <property type="project" value="TreeGrafter"/>
</dbReference>
<feature type="region of interest" description="Disordered" evidence="2">
    <location>
        <begin position="329"/>
        <end position="386"/>
    </location>
</feature>
<gene>
    <name evidence="3" type="ORF">QE405_002236</name>
</gene>
<protein>
    <submittedName>
        <fullName evidence="3">Uncharacterized protein</fullName>
    </submittedName>
</protein>
<feature type="region of interest" description="Disordered" evidence="2">
    <location>
        <begin position="253"/>
        <end position="298"/>
    </location>
</feature>
<dbReference type="Pfam" id="PF00285">
    <property type="entry name" value="Citrate_synt"/>
    <property type="match status" value="1"/>
</dbReference>
<dbReference type="PRINTS" id="PR00143">
    <property type="entry name" value="CITRTSNTHASE"/>
</dbReference>
<sequence length="420" mass="45793">MTEVHHGLEGVVAFETQIAEPDKEGSALRYRGVDIEDIVGRVPFENVWGLLIDGAYTPGLAPAEPYNLPVHTGDVRVDVQAAIAMLAPALGFRQTYDITDEQAREDIGRLAVMVLSYAAQSARGLHQPVVPQKIVDEGATLAEKFLIRWKGEADPKHVKAIDAYWSSAAEHGMNASTFTARVITSTGADVAAAFSGAIGAMSGPLHGGAPSRVLGMIEEVEQRGDARAYVKELLDNGERLMGFGHRVYRAEDPRARGAAPHRARARRAALPGRRGAGAGRAGGAAGAPSRPRARDQRRVLGRHRARLRRGTGPDVHVDVHLRPHRRLVGAHPRAEAHGSPDPPVRRLHRPGRAPGLRRRGLGRRLGEVTPRSSPATRDRRPHRYQPVRPLAPSQLSEMCTWSTWRSVGEQVATDEHEAWR</sequence>
<dbReference type="Gene3D" id="1.10.580.10">
    <property type="entry name" value="Citrate Synthase, domain 1"/>
    <property type="match status" value="2"/>
</dbReference>
<reference evidence="3" key="1">
    <citation type="submission" date="2023-07" db="EMBL/GenBank/DDBJ databases">
        <title>Functional and genomic diversity of the sorghum phyllosphere microbiome.</title>
        <authorList>
            <person name="Shade A."/>
        </authorList>
    </citation>
    <scope>NUCLEOTIDE SEQUENCE</scope>
    <source>
        <strain evidence="3">SORGH_AS_1067</strain>
    </source>
</reference>
<feature type="compositionally biased region" description="Basic residues" evidence="2">
    <location>
        <begin position="345"/>
        <end position="362"/>
    </location>
</feature>
<dbReference type="InterPro" id="IPR019810">
    <property type="entry name" value="Citrate_synthase_AS"/>
</dbReference>
<dbReference type="Proteomes" id="UP001239215">
    <property type="component" value="Unassembled WGS sequence"/>
</dbReference>